<accession>A0A7W5AEW7</accession>
<keyword evidence="4" id="KW-1185">Reference proteome</keyword>
<dbReference type="InterPro" id="IPR025164">
    <property type="entry name" value="Toastrack_DUF4097"/>
</dbReference>
<dbReference type="Proteomes" id="UP000590749">
    <property type="component" value="Unassembled WGS sequence"/>
</dbReference>
<proteinExistence type="predicted"/>
<evidence type="ECO:0000256" key="1">
    <source>
        <dbReference type="SAM" id="MobiDB-lite"/>
    </source>
</evidence>
<dbReference type="Pfam" id="PF13349">
    <property type="entry name" value="DUF4097"/>
    <property type="match status" value="1"/>
</dbReference>
<evidence type="ECO:0000259" key="2">
    <source>
        <dbReference type="Pfam" id="PF13349"/>
    </source>
</evidence>
<comment type="caution">
    <text evidence="3">The sequence shown here is derived from an EMBL/GenBank/DDBJ whole genome shotgun (WGS) entry which is preliminary data.</text>
</comment>
<dbReference type="RefSeq" id="WP_306421535.1">
    <property type="nucleotide sequence ID" value="NZ_BMPW01000009.1"/>
</dbReference>
<reference evidence="3 4" key="1">
    <citation type="submission" date="2020-08" db="EMBL/GenBank/DDBJ databases">
        <title>Genomic Encyclopedia of Type Strains, Phase III (KMG-III): the genomes of soil and plant-associated and newly described type strains.</title>
        <authorList>
            <person name="Whitman W."/>
        </authorList>
    </citation>
    <scope>NUCLEOTIDE SEQUENCE [LARGE SCALE GENOMIC DNA]</scope>
    <source>
        <strain evidence="3 4">CECT 3287</strain>
    </source>
</reference>
<name>A0A7W5AEW7_9ACTN</name>
<sequence length="191" mass="20581">MMALNWLFSTAVQQDCCRIRERNVAFPASETTIPQGERHAQVRHHHRRHRRPEHPRRPHPGHRRRPHRRHRRGPPERPGTGLHGTVKIDQAGSLTIDALGADVTIGRLTGPAEISTQKGDITVAEATGGTVKLSAQMGNVAIAAAHGVSATLDAGTGYGRINNTLLNTDGTAAALTIHATTTHGDITARSL</sequence>
<feature type="compositionally biased region" description="Basic residues" evidence="1">
    <location>
        <begin position="41"/>
        <end position="72"/>
    </location>
</feature>
<dbReference type="AlphaFoldDB" id="A0A7W5AEW7"/>
<organism evidence="3 4">
    <name type="scientific">Actinoplanes campanulatus</name>
    <dbReference type="NCBI Taxonomy" id="113559"/>
    <lineage>
        <taxon>Bacteria</taxon>
        <taxon>Bacillati</taxon>
        <taxon>Actinomycetota</taxon>
        <taxon>Actinomycetes</taxon>
        <taxon>Micromonosporales</taxon>
        <taxon>Micromonosporaceae</taxon>
        <taxon>Actinoplanes</taxon>
    </lineage>
</organism>
<feature type="region of interest" description="Disordered" evidence="1">
    <location>
        <begin position="28"/>
        <end position="86"/>
    </location>
</feature>
<feature type="domain" description="DUF4097" evidence="2">
    <location>
        <begin position="92"/>
        <end position="188"/>
    </location>
</feature>
<evidence type="ECO:0000313" key="3">
    <source>
        <dbReference type="EMBL" id="MBB3095057.1"/>
    </source>
</evidence>
<evidence type="ECO:0000313" key="4">
    <source>
        <dbReference type="Proteomes" id="UP000590749"/>
    </source>
</evidence>
<gene>
    <name evidence="3" type="ORF">FHR83_002720</name>
</gene>
<protein>
    <recommendedName>
        <fullName evidence="2">DUF4097 domain-containing protein</fullName>
    </recommendedName>
</protein>
<dbReference type="EMBL" id="JACHXF010000005">
    <property type="protein sequence ID" value="MBB3095057.1"/>
    <property type="molecule type" value="Genomic_DNA"/>
</dbReference>